<dbReference type="PIRSF" id="PIRSF006078">
    <property type="entry name" value="GlxK"/>
    <property type="match status" value="1"/>
</dbReference>
<dbReference type="InterPro" id="IPR018193">
    <property type="entry name" value="Glyc_kinase_flavodox-like_fold"/>
</dbReference>
<keyword evidence="3 4" id="KW-0418">Kinase</keyword>
<dbReference type="Gene3D" id="3.40.50.10350">
    <property type="entry name" value="Glycerate kinase, domain 1"/>
    <property type="match status" value="1"/>
</dbReference>
<dbReference type="KEGG" id="fhl:OE105_11030"/>
<dbReference type="AlphaFoldDB" id="A0A9E8LYI0"/>
<evidence type="ECO:0000256" key="3">
    <source>
        <dbReference type="ARBA" id="ARBA00022777"/>
    </source>
</evidence>
<gene>
    <name evidence="5" type="ORF">OE105_11030</name>
</gene>
<evidence type="ECO:0000256" key="4">
    <source>
        <dbReference type="PIRNR" id="PIRNR006078"/>
    </source>
</evidence>
<keyword evidence="6" id="KW-1185">Reference proteome</keyword>
<dbReference type="Pfam" id="PF02595">
    <property type="entry name" value="Gly_kinase"/>
    <property type="match status" value="1"/>
</dbReference>
<dbReference type="NCBIfam" id="TIGR00045">
    <property type="entry name" value="glycerate kinase"/>
    <property type="match status" value="1"/>
</dbReference>
<dbReference type="GO" id="GO:0008887">
    <property type="term" value="F:glycerate kinase activity"/>
    <property type="evidence" value="ECO:0007669"/>
    <property type="project" value="UniProtKB-UniRule"/>
</dbReference>
<dbReference type="InterPro" id="IPR004381">
    <property type="entry name" value="Glycerate_kinase"/>
</dbReference>
<reference evidence="5" key="1">
    <citation type="submission" date="2022-09" db="EMBL/GenBank/DDBJ databases">
        <title>Complete Genomes of Fervidibacillus albus and Fervidibacillus halotolerans isolated from tidal flat sediments.</title>
        <authorList>
            <person name="Kwon K.K."/>
            <person name="Yang S.-H."/>
            <person name="Park M.J."/>
            <person name="Oh H.-M."/>
        </authorList>
    </citation>
    <scope>NUCLEOTIDE SEQUENCE</scope>
    <source>
        <strain evidence="5">MEBiC13594</strain>
    </source>
</reference>
<evidence type="ECO:0000313" key="5">
    <source>
        <dbReference type="EMBL" id="WAA12098.1"/>
    </source>
</evidence>
<organism evidence="5 6">
    <name type="scientific">Fervidibacillus halotolerans</name>
    <dbReference type="NCBI Taxonomy" id="2980027"/>
    <lineage>
        <taxon>Bacteria</taxon>
        <taxon>Bacillati</taxon>
        <taxon>Bacillota</taxon>
        <taxon>Bacilli</taxon>
        <taxon>Bacillales</taxon>
        <taxon>Bacillaceae</taxon>
        <taxon>Fervidibacillus</taxon>
    </lineage>
</organism>
<evidence type="ECO:0000256" key="1">
    <source>
        <dbReference type="ARBA" id="ARBA00006284"/>
    </source>
</evidence>
<dbReference type="SUPFAM" id="SSF110738">
    <property type="entry name" value="Glycerate kinase I"/>
    <property type="match status" value="1"/>
</dbReference>
<keyword evidence="2 4" id="KW-0808">Transferase</keyword>
<sequence length="386" mass="41025">MDILVALDSLKGSISSKHANEVVKEGLLLADPDFRVHTVPIADGGEGTVEALVEGINGVYKQVEVTGPLGEKVQARYGILGDGKTAVIEIAEACGFPLVPKQKRNPLYTTSYGVGEMILDAAKNGCNEFIIGLGGSATNDAGIGMLQALGFQFYDEQGIEVGQGGQSLSKVAHINDRNVFQIVKEGSFLVACDVNNPLYGENGAAYVFGPQKGADVKIVKRLDTGLRHFAKIVLDQFHLNLQSIPGAGAAGGLGAAFAGFLQAKLVPGVELIFHQIRLEKTVSKMDLIITGEGKLDNQTNFGKAPAGIAKLAKRFGVPVVAIAGDVRKADQRLHEQGIDAYFSIIPGPMDLEKAMEPCTTKENLKRTGEQIGRIIRLLHGSRGQVL</sequence>
<evidence type="ECO:0000256" key="2">
    <source>
        <dbReference type="ARBA" id="ARBA00022679"/>
    </source>
</evidence>
<proteinExistence type="inferred from homology"/>
<dbReference type="PANTHER" id="PTHR21599:SF0">
    <property type="entry name" value="GLYCERATE KINASE"/>
    <property type="match status" value="1"/>
</dbReference>
<dbReference type="PANTHER" id="PTHR21599">
    <property type="entry name" value="GLYCERATE KINASE"/>
    <property type="match status" value="1"/>
</dbReference>
<dbReference type="RefSeq" id="WP_275420229.1">
    <property type="nucleotide sequence ID" value="NZ_CP106877.1"/>
</dbReference>
<protein>
    <submittedName>
        <fullName evidence="5">Glycerate kinase</fullName>
    </submittedName>
</protein>
<dbReference type="InterPro" id="IPR036129">
    <property type="entry name" value="Glycerate_kinase_sf"/>
</dbReference>
<comment type="similarity">
    <text evidence="1 4">Belongs to the glycerate kinase type-1 family.</text>
</comment>
<dbReference type="InterPro" id="IPR018197">
    <property type="entry name" value="Glycerate_kinase_RE-like"/>
</dbReference>
<dbReference type="EMBL" id="CP106877">
    <property type="protein sequence ID" value="WAA12098.1"/>
    <property type="molecule type" value="Genomic_DNA"/>
</dbReference>
<dbReference type="Proteomes" id="UP001164726">
    <property type="component" value="Chromosome"/>
</dbReference>
<dbReference type="Gene3D" id="3.90.1510.10">
    <property type="entry name" value="Glycerate kinase, domain 2"/>
    <property type="match status" value="1"/>
</dbReference>
<dbReference type="GO" id="GO:0031388">
    <property type="term" value="P:organic acid phosphorylation"/>
    <property type="evidence" value="ECO:0007669"/>
    <property type="project" value="UniProtKB-UniRule"/>
</dbReference>
<name>A0A9E8LYI0_9BACI</name>
<evidence type="ECO:0000313" key="6">
    <source>
        <dbReference type="Proteomes" id="UP001164726"/>
    </source>
</evidence>
<accession>A0A9E8LYI0</accession>